<name>A0ABX0S5A1_PONBL</name>
<evidence type="ECO:0000256" key="5">
    <source>
        <dbReference type="ARBA" id="ARBA00022840"/>
    </source>
</evidence>
<evidence type="ECO:0000256" key="2">
    <source>
        <dbReference type="ARBA" id="ARBA00022741"/>
    </source>
</evidence>
<dbReference type="EMBL" id="PGGH01166206">
    <property type="protein sequence ID" value="NIG60238.1"/>
    <property type="molecule type" value="Genomic_DNA"/>
</dbReference>
<dbReference type="GO" id="GO:0004386">
    <property type="term" value="F:helicase activity"/>
    <property type="evidence" value="ECO:0007669"/>
    <property type="project" value="UniProtKB-KW"/>
</dbReference>
<dbReference type="SUPFAM" id="SSF52540">
    <property type="entry name" value="P-loop containing nucleoside triphosphate hydrolases"/>
    <property type="match status" value="1"/>
</dbReference>
<evidence type="ECO:0000256" key="6">
    <source>
        <dbReference type="PROSITE-ProRule" id="PRU00552"/>
    </source>
</evidence>
<evidence type="ECO:0000256" key="3">
    <source>
        <dbReference type="ARBA" id="ARBA00022801"/>
    </source>
</evidence>
<keyword evidence="10" id="KW-1185">Reference proteome</keyword>
<dbReference type="EC" id="3.6.4.13" evidence="1"/>
<evidence type="ECO:0000313" key="10">
    <source>
        <dbReference type="Proteomes" id="UP001165941"/>
    </source>
</evidence>
<dbReference type="PROSITE" id="PS51195">
    <property type="entry name" value="Q_MOTIF"/>
    <property type="match status" value="1"/>
</dbReference>
<keyword evidence="5" id="KW-0067">ATP-binding</keyword>
<dbReference type="Gene3D" id="3.40.50.300">
    <property type="entry name" value="P-loop containing nucleotide triphosphate hydrolases"/>
    <property type="match status" value="1"/>
</dbReference>
<feature type="region of interest" description="Disordered" evidence="7">
    <location>
        <begin position="122"/>
        <end position="230"/>
    </location>
</feature>
<sequence>MRTRAWAQAPPRNCGGRCRGALVQQCLRRLLGVTTRTLCFSVANRVGTFLSFSATMKLKEKKSRPKPPNYGRIQRKGIKVVGKWKQVKIDPNIFADGQMDDLVCFEELTDYQLVSSAESSSSLFSKEEPKKRKAQAVSEGEEEGESASSKKKMKLKKSKDVETEGTSAQKVFEGKDTEPGPQGDGTVCPDLEVGEMASESLAQTVPKKKNKKGKKNSEPSQGTTPKVPKKAKTWMPEMHDHKADVSAWKDLFVPKPVLRALSFLGFSAPTPVQALTLAPAIRDKLDILGAAETGKGILIWRPG</sequence>
<dbReference type="InterPro" id="IPR027417">
    <property type="entry name" value="P-loop_NTPase"/>
</dbReference>
<evidence type="ECO:0000256" key="4">
    <source>
        <dbReference type="ARBA" id="ARBA00022806"/>
    </source>
</evidence>
<comment type="caution">
    <text evidence="9">The sequence shown here is derived from an EMBL/GenBank/DDBJ whole genome shotgun (WGS) entry which is preliminary data.</text>
</comment>
<feature type="domain" description="DEAD-box RNA helicase Q" evidence="8">
    <location>
        <begin position="246"/>
        <end position="274"/>
    </location>
</feature>
<reference evidence="9" key="1">
    <citation type="submission" date="2018-05" db="EMBL/GenBank/DDBJ databases">
        <authorList>
            <person name="Pedro S.L.S."/>
            <person name="Freitas R.C."/>
            <person name="Barreto A.S."/>
            <person name="Lima A.O.S."/>
        </authorList>
    </citation>
    <scope>NUCLEOTIDE SEQUENCE</scope>
    <source>
        <strain evidence="9">BP203</strain>
        <tissue evidence="9">Muscle</tissue>
    </source>
</reference>
<organism evidence="9 10">
    <name type="scientific">Pontoporia blainvillei</name>
    <name type="common">Franciscana</name>
    <name type="synonym">Delphinus blainvillei</name>
    <dbReference type="NCBI Taxonomy" id="48723"/>
    <lineage>
        <taxon>Eukaryota</taxon>
        <taxon>Metazoa</taxon>
        <taxon>Chordata</taxon>
        <taxon>Craniata</taxon>
        <taxon>Vertebrata</taxon>
        <taxon>Euteleostomi</taxon>
        <taxon>Mammalia</taxon>
        <taxon>Eutheria</taxon>
        <taxon>Laurasiatheria</taxon>
        <taxon>Artiodactyla</taxon>
        <taxon>Whippomorpha</taxon>
        <taxon>Cetacea</taxon>
        <taxon>Odontoceti</taxon>
        <taxon>Pontoporiidae</taxon>
        <taxon>Pontoporia</taxon>
    </lineage>
</organism>
<feature type="short sequence motif" description="Q motif" evidence="6">
    <location>
        <begin position="246"/>
        <end position="274"/>
    </location>
</feature>
<evidence type="ECO:0000256" key="1">
    <source>
        <dbReference type="ARBA" id="ARBA00012552"/>
    </source>
</evidence>
<keyword evidence="4 9" id="KW-0347">Helicase</keyword>
<evidence type="ECO:0000256" key="7">
    <source>
        <dbReference type="SAM" id="MobiDB-lite"/>
    </source>
</evidence>
<keyword evidence="2" id="KW-0547">Nucleotide-binding</keyword>
<keyword evidence="3" id="KW-0378">Hydrolase</keyword>
<proteinExistence type="predicted"/>
<dbReference type="Proteomes" id="UP001165941">
    <property type="component" value="Unassembled WGS sequence"/>
</dbReference>
<protein>
    <recommendedName>
        <fullName evidence="1">RNA helicase</fullName>
        <ecNumber evidence="1">3.6.4.13</ecNumber>
    </recommendedName>
</protein>
<gene>
    <name evidence="9" type="ORF">BU61_7824</name>
</gene>
<evidence type="ECO:0000259" key="8">
    <source>
        <dbReference type="PROSITE" id="PS51195"/>
    </source>
</evidence>
<dbReference type="InterPro" id="IPR014014">
    <property type="entry name" value="RNA_helicase_DEAD_Q_motif"/>
</dbReference>
<accession>A0ABX0S5A1</accession>
<evidence type="ECO:0000313" key="9">
    <source>
        <dbReference type="EMBL" id="NIG60238.1"/>
    </source>
</evidence>